<evidence type="ECO:0008006" key="3">
    <source>
        <dbReference type="Google" id="ProtNLM"/>
    </source>
</evidence>
<keyword evidence="2" id="KW-1185">Reference proteome</keyword>
<evidence type="ECO:0000313" key="2">
    <source>
        <dbReference type="Proteomes" id="UP001595752"/>
    </source>
</evidence>
<organism evidence="1 2">
    <name type="scientific">Bacillus songklensis</name>
    <dbReference type="NCBI Taxonomy" id="1069116"/>
    <lineage>
        <taxon>Bacteria</taxon>
        <taxon>Bacillati</taxon>
        <taxon>Bacillota</taxon>
        <taxon>Bacilli</taxon>
        <taxon>Bacillales</taxon>
        <taxon>Bacillaceae</taxon>
        <taxon>Bacillus</taxon>
    </lineage>
</organism>
<accession>A0ABV8B6P2</accession>
<name>A0ABV8B6P2_9BACI</name>
<reference evidence="2" key="1">
    <citation type="journal article" date="2019" name="Int. J. Syst. Evol. Microbiol.">
        <title>The Global Catalogue of Microorganisms (GCM) 10K type strain sequencing project: providing services to taxonomists for standard genome sequencing and annotation.</title>
        <authorList>
            <consortium name="The Broad Institute Genomics Platform"/>
            <consortium name="The Broad Institute Genome Sequencing Center for Infectious Disease"/>
            <person name="Wu L."/>
            <person name="Ma J."/>
        </authorList>
    </citation>
    <scope>NUCLEOTIDE SEQUENCE [LARGE SCALE GENOMIC DNA]</scope>
    <source>
        <strain evidence="2">CCUG 61889</strain>
    </source>
</reference>
<dbReference type="Gene3D" id="3.40.710.10">
    <property type="entry name" value="DD-peptidase/beta-lactamase superfamily"/>
    <property type="match status" value="1"/>
</dbReference>
<dbReference type="SUPFAM" id="SSF56601">
    <property type="entry name" value="beta-lactamase/transpeptidase-like"/>
    <property type="match status" value="1"/>
</dbReference>
<sequence length="99" mass="11347">MKALVGNNIIQHESLLTMQKWTKLWIGVDYGYGLIRVRMLPIIQKYNVWGHLGSSGSFMLYNPAMDVYIIGNFNKSGYTAKSIRFVFNILRILSKCGNE</sequence>
<proteinExistence type="predicted"/>
<protein>
    <recommendedName>
        <fullName evidence="3">Beta-lactamase</fullName>
    </recommendedName>
</protein>
<dbReference type="EMBL" id="JBHRZT010000068">
    <property type="protein sequence ID" value="MFC3885016.1"/>
    <property type="molecule type" value="Genomic_DNA"/>
</dbReference>
<comment type="caution">
    <text evidence="1">The sequence shown here is derived from an EMBL/GenBank/DDBJ whole genome shotgun (WGS) entry which is preliminary data.</text>
</comment>
<dbReference type="Proteomes" id="UP001595752">
    <property type="component" value="Unassembled WGS sequence"/>
</dbReference>
<evidence type="ECO:0000313" key="1">
    <source>
        <dbReference type="EMBL" id="MFC3885016.1"/>
    </source>
</evidence>
<gene>
    <name evidence="1" type="ORF">ACFOU2_16685</name>
</gene>
<dbReference type="InterPro" id="IPR012338">
    <property type="entry name" value="Beta-lactam/transpept-like"/>
</dbReference>